<dbReference type="Gene3D" id="1.20.1250.20">
    <property type="entry name" value="MFS general substrate transporter like domains"/>
    <property type="match status" value="2"/>
</dbReference>
<comment type="subcellular location">
    <subcellularLocation>
        <location evidence="1">Cell membrane</location>
        <topology evidence="1">Multi-pass membrane protein</topology>
    </subcellularLocation>
</comment>
<evidence type="ECO:0000313" key="10">
    <source>
        <dbReference type="Proteomes" id="UP000190188"/>
    </source>
</evidence>
<protein>
    <submittedName>
        <fullName evidence="9">MFS transporter</fullName>
    </submittedName>
</protein>
<keyword evidence="10" id="KW-1185">Reference proteome</keyword>
<dbReference type="OrthoDB" id="9815817at2"/>
<dbReference type="PROSITE" id="PS50850">
    <property type="entry name" value="MFS"/>
    <property type="match status" value="1"/>
</dbReference>
<evidence type="ECO:0000256" key="5">
    <source>
        <dbReference type="ARBA" id="ARBA00022989"/>
    </source>
</evidence>
<dbReference type="CDD" id="cd17325">
    <property type="entry name" value="MFS_MdtG_SLC18_like"/>
    <property type="match status" value="1"/>
</dbReference>
<organism evidence="9 10">
    <name type="scientific">Paenibacillus selenitireducens</name>
    <dbReference type="NCBI Taxonomy" id="1324314"/>
    <lineage>
        <taxon>Bacteria</taxon>
        <taxon>Bacillati</taxon>
        <taxon>Bacillota</taxon>
        <taxon>Bacilli</taxon>
        <taxon>Bacillales</taxon>
        <taxon>Paenibacillaceae</taxon>
        <taxon>Paenibacillus</taxon>
    </lineage>
</organism>
<dbReference type="InterPro" id="IPR020846">
    <property type="entry name" value="MFS_dom"/>
</dbReference>
<feature type="transmembrane region" description="Helical" evidence="7">
    <location>
        <begin position="395"/>
        <end position="414"/>
    </location>
</feature>
<feature type="transmembrane region" description="Helical" evidence="7">
    <location>
        <begin position="113"/>
        <end position="136"/>
    </location>
</feature>
<evidence type="ECO:0000256" key="3">
    <source>
        <dbReference type="ARBA" id="ARBA00022475"/>
    </source>
</evidence>
<feature type="transmembrane region" description="Helical" evidence="7">
    <location>
        <begin position="277"/>
        <end position="294"/>
    </location>
</feature>
<sequence length="424" mass="46634">MKELTHLEKPKAISLHQLFSPFVMELLVILFLVEFVKGALLVTILPIYMGTVLGLSAFAIGWAFSLQYIGDNLFRSPLGWIIERVGYRICMLMGLIVTFVAVGIIAITSQLYFIILACLLLGIGTSPLWPCVVTGATQVAGQEKQGTVLSVVYVAWLSGTGVGPVVINFFVKHSYAPAFRFLLLCMALVTIVALFLPGRKQTEELHRSEKEDSAETKLSMGNLSQKIKATLHEVRKNLHVSWWFYVALFLQNFSIGLLTPVITLYARTVIGLNPTQYSILLIIGGGITVVALIPMGRWVDKMGTKWFLHIGFGLTAATLFVFATTRSMLFIYILVCMLGVGYALIIPAWNAFIASVIPKSERGAIWGFFLTLEGSGMVVGPIVSGRLWDMIGSHAPFYGSALGLLALFCIHWYISSRPRVTAAS</sequence>
<feature type="transmembrane region" description="Helical" evidence="7">
    <location>
        <begin position="12"/>
        <end position="33"/>
    </location>
</feature>
<keyword evidence="5 7" id="KW-1133">Transmembrane helix</keyword>
<feature type="transmembrane region" description="Helical" evidence="7">
    <location>
        <begin position="242"/>
        <end position="265"/>
    </location>
</feature>
<dbReference type="InterPro" id="IPR050171">
    <property type="entry name" value="MFS_Transporters"/>
</dbReference>
<dbReference type="InterPro" id="IPR036259">
    <property type="entry name" value="MFS_trans_sf"/>
</dbReference>
<keyword evidence="6 7" id="KW-0472">Membrane</keyword>
<feature type="transmembrane region" description="Helical" evidence="7">
    <location>
        <begin position="177"/>
        <end position="197"/>
    </location>
</feature>
<dbReference type="SUPFAM" id="SSF103473">
    <property type="entry name" value="MFS general substrate transporter"/>
    <property type="match status" value="1"/>
</dbReference>
<evidence type="ECO:0000256" key="4">
    <source>
        <dbReference type="ARBA" id="ARBA00022692"/>
    </source>
</evidence>
<dbReference type="Pfam" id="PF07690">
    <property type="entry name" value="MFS_1"/>
    <property type="match status" value="1"/>
</dbReference>
<comment type="caution">
    <text evidence="9">The sequence shown here is derived from an EMBL/GenBank/DDBJ whole genome shotgun (WGS) entry which is preliminary data.</text>
</comment>
<dbReference type="GO" id="GO:0005886">
    <property type="term" value="C:plasma membrane"/>
    <property type="evidence" value="ECO:0007669"/>
    <property type="project" value="UniProtKB-SubCell"/>
</dbReference>
<dbReference type="Proteomes" id="UP000190188">
    <property type="component" value="Unassembled WGS sequence"/>
</dbReference>
<feature type="transmembrane region" description="Helical" evidence="7">
    <location>
        <begin position="148"/>
        <end position="171"/>
    </location>
</feature>
<keyword evidence="3" id="KW-1003">Cell membrane</keyword>
<dbReference type="GO" id="GO:0022857">
    <property type="term" value="F:transmembrane transporter activity"/>
    <property type="evidence" value="ECO:0007669"/>
    <property type="project" value="InterPro"/>
</dbReference>
<keyword evidence="2" id="KW-0813">Transport</keyword>
<feature type="transmembrane region" description="Helical" evidence="7">
    <location>
        <begin position="306"/>
        <end position="323"/>
    </location>
</feature>
<dbReference type="STRING" id="1324314.BVG16_11695"/>
<evidence type="ECO:0000256" key="2">
    <source>
        <dbReference type="ARBA" id="ARBA00022448"/>
    </source>
</evidence>
<gene>
    <name evidence="9" type="ORF">BVG16_11695</name>
</gene>
<proteinExistence type="predicted"/>
<evidence type="ECO:0000256" key="7">
    <source>
        <dbReference type="SAM" id="Phobius"/>
    </source>
</evidence>
<dbReference type="EMBL" id="MSZX01000004">
    <property type="protein sequence ID" value="OPA78524.1"/>
    <property type="molecule type" value="Genomic_DNA"/>
</dbReference>
<name>A0A1T2XF54_9BACL</name>
<feature type="transmembrane region" description="Helical" evidence="7">
    <location>
        <begin position="39"/>
        <end position="64"/>
    </location>
</feature>
<dbReference type="InterPro" id="IPR011701">
    <property type="entry name" value="MFS"/>
</dbReference>
<dbReference type="PANTHER" id="PTHR23517">
    <property type="entry name" value="RESISTANCE PROTEIN MDTM, PUTATIVE-RELATED-RELATED"/>
    <property type="match status" value="1"/>
</dbReference>
<keyword evidence="4 7" id="KW-0812">Transmembrane</keyword>
<evidence type="ECO:0000256" key="6">
    <source>
        <dbReference type="ARBA" id="ARBA00023136"/>
    </source>
</evidence>
<feature type="transmembrane region" description="Helical" evidence="7">
    <location>
        <begin position="364"/>
        <end position="383"/>
    </location>
</feature>
<accession>A0A1T2XF54</accession>
<dbReference type="PANTHER" id="PTHR23517:SF3">
    <property type="entry name" value="INTEGRAL MEMBRANE TRANSPORT PROTEIN"/>
    <property type="match status" value="1"/>
</dbReference>
<evidence type="ECO:0000259" key="8">
    <source>
        <dbReference type="PROSITE" id="PS50850"/>
    </source>
</evidence>
<dbReference type="AlphaFoldDB" id="A0A1T2XF54"/>
<feature type="transmembrane region" description="Helical" evidence="7">
    <location>
        <begin position="85"/>
        <end position="107"/>
    </location>
</feature>
<evidence type="ECO:0000256" key="1">
    <source>
        <dbReference type="ARBA" id="ARBA00004651"/>
    </source>
</evidence>
<evidence type="ECO:0000313" key="9">
    <source>
        <dbReference type="EMBL" id="OPA78524.1"/>
    </source>
</evidence>
<feature type="transmembrane region" description="Helical" evidence="7">
    <location>
        <begin position="329"/>
        <end position="352"/>
    </location>
</feature>
<reference evidence="9 10" key="1">
    <citation type="submission" date="2017-01" db="EMBL/GenBank/DDBJ databases">
        <title>Genome analysis of Paenibacillus selenitrireducens ES3-24.</title>
        <authorList>
            <person name="Xu D."/>
            <person name="Yao R."/>
            <person name="Zheng S."/>
        </authorList>
    </citation>
    <scope>NUCLEOTIDE SEQUENCE [LARGE SCALE GENOMIC DNA]</scope>
    <source>
        <strain evidence="9 10">ES3-24</strain>
    </source>
</reference>
<feature type="domain" description="Major facilitator superfamily (MFS) profile" evidence="8">
    <location>
        <begin position="22"/>
        <end position="418"/>
    </location>
</feature>